<feature type="non-terminal residue" evidence="2">
    <location>
        <position position="50"/>
    </location>
</feature>
<name>A0A392SE12_9FABA</name>
<protein>
    <submittedName>
        <fullName evidence="2">MFS transporter</fullName>
    </submittedName>
</protein>
<keyword evidence="1" id="KW-0472">Membrane</keyword>
<proteinExistence type="predicted"/>
<keyword evidence="3" id="KW-1185">Reference proteome</keyword>
<evidence type="ECO:0000313" key="2">
    <source>
        <dbReference type="EMBL" id="MCI46096.1"/>
    </source>
</evidence>
<keyword evidence="1" id="KW-1133">Transmembrane helix</keyword>
<sequence>MEGLRGLSHLFVTMFVAGVGGVIAIPSITDVTMAALCPGQDECSLAIYLT</sequence>
<organism evidence="2 3">
    <name type="scientific">Trifolium medium</name>
    <dbReference type="NCBI Taxonomy" id="97028"/>
    <lineage>
        <taxon>Eukaryota</taxon>
        <taxon>Viridiplantae</taxon>
        <taxon>Streptophyta</taxon>
        <taxon>Embryophyta</taxon>
        <taxon>Tracheophyta</taxon>
        <taxon>Spermatophyta</taxon>
        <taxon>Magnoliopsida</taxon>
        <taxon>eudicotyledons</taxon>
        <taxon>Gunneridae</taxon>
        <taxon>Pentapetalae</taxon>
        <taxon>rosids</taxon>
        <taxon>fabids</taxon>
        <taxon>Fabales</taxon>
        <taxon>Fabaceae</taxon>
        <taxon>Papilionoideae</taxon>
        <taxon>50 kb inversion clade</taxon>
        <taxon>NPAAA clade</taxon>
        <taxon>Hologalegina</taxon>
        <taxon>IRL clade</taxon>
        <taxon>Trifolieae</taxon>
        <taxon>Trifolium</taxon>
    </lineage>
</organism>
<accession>A0A392SE12</accession>
<dbReference type="Proteomes" id="UP000265520">
    <property type="component" value="Unassembled WGS sequence"/>
</dbReference>
<evidence type="ECO:0000256" key="1">
    <source>
        <dbReference type="SAM" id="Phobius"/>
    </source>
</evidence>
<keyword evidence="1" id="KW-0812">Transmembrane</keyword>
<comment type="caution">
    <text evidence="2">The sequence shown here is derived from an EMBL/GenBank/DDBJ whole genome shotgun (WGS) entry which is preliminary data.</text>
</comment>
<dbReference type="EMBL" id="LXQA010352709">
    <property type="protein sequence ID" value="MCI46096.1"/>
    <property type="molecule type" value="Genomic_DNA"/>
</dbReference>
<feature type="transmembrane region" description="Helical" evidence="1">
    <location>
        <begin position="6"/>
        <end position="25"/>
    </location>
</feature>
<dbReference type="AlphaFoldDB" id="A0A392SE12"/>
<evidence type="ECO:0000313" key="3">
    <source>
        <dbReference type="Proteomes" id="UP000265520"/>
    </source>
</evidence>
<reference evidence="2 3" key="1">
    <citation type="journal article" date="2018" name="Front. Plant Sci.">
        <title>Red Clover (Trifolium pratense) and Zigzag Clover (T. medium) - A Picture of Genomic Similarities and Differences.</title>
        <authorList>
            <person name="Dluhosova J."/>
            <person name="Istvanek J."/>
            <person name="Nedelnik J."/>
            <person name="Repkova J."/>
        </authorList>
    </citation>
    <scope>NUCLEOTIDE SEQUENCE [LARGE SCALE GENOMIC DNA]</scope>
    <source>
        <strain evidence="3">cv. 10/8</strain>
        <tissue evidence="2">Leaf</tissue>
    </source>
</reference>